<proteinExistence type="predicted"/>
<feature type="compositionally biased region" description="Low complexity" evidence="1">
    <location>
        <begin position="367"/>
        <end position="387"/>
    </location>
</feature>
<evidence type="ECO:0000313" key="3">
    <source>
        <dbReference type="Proteomes" id="UP000521943"/>
    </source>
</evidence>
<accession>A0A8H6HD66</accession>
<comment type="caution">
    <text evidence="2">The sequence shown here is derived from an EMBL/GenBank/DDBJ whole genome shotgun (WGS) entry which is preliminary data.</text>
</comment>
<name>A0A8H6HD66_9AGAR</name>
<dbReference type="EMBL" id="JACGCI010000127">
    <property type="protein sequence ID" value="KAF6744101.1"/>
    <property type="molecule type" value="Genomic_DNA"/>
</dbReference>
<sequence length="695" mass="75536">MVGAHYIPSARPGRGVYSWEHSANRVQRARNGARDAEVPWDRFCTYSSSCSAKTPLCSFAAPPCACSASSASSARSATTTQSSWASHHCIPQPEADKPVGGTWNEVVDGDPTRSASIHAAASFVVVISYTPHTLGLLTHLVLLPAIIDNGISTIYITLWIRSVGGLEGGEGKEKVLYFLVGWWGWVWGVGMTPERKGISGKSTSAWTPAARSGSCFNGADLGLNCNKKEFKASFGWPDPTPFFLCVFFLQCWGMAQIEWEWELGMYPPSGQSAHRDGGMGNPWSRRGWNRDKCGGGLSKVGGVATGRRGGRLGLRRKRRTRRCSLFQLVPKYLDPSAYRDGRAGRDTRDNEDTRAQSSPSPPARISTPVPTKQRTTTTATPASPAAAKHLTPMALDGRAQSSRDIIDGTSESGAGGVAHACGGGGLCGEGEQSWAYVQFVLVSFSTHYSLVTFGCGVRVRFRRGAMRCDVWVKWLWDDDAVGGWDSEAGSEDSILVGRGPFGFIRVRNGVGWFEPCRPALVRFNFLLLTLLKCGCVRAWSKQVWRHAHACCLDEEAGSVTATRNLWGTVGGPFGCLFCSVGCCGLLDRVRRWRRVLDDEQVGKVDESLDPWSADGPVWLRPTDRSFGYLLPVPGHASNNRVPGYDSCHGVGVHGIAAVRRFPDPERVPDSFHVSSRHTVLSISDSFIVVQAVFSP</sequence>
<feature type="region of interest" description="Disordered" evidence="1">
    <location>
        <begin position="336"/>
        <end position="394"/>
    </location>
</feature>
<feature type="compositionally biased region" description="Basic and acidic residues" evidence="1">
    <location>
        <begin position="337"/>
        <end position="354"/>
    </location>
</feature>
<gene>
    <name evidence="2" type="ORF">DFP72DRAFT_1052312</name>
</gene>
<reference evidence="2 3" key="1">
    <citation type="submission" date="2020-07" db="EMBL/GenBank/DDBJ databases">
        <title>Comparative genomics of pyrophilous fungi reveals a link between fire events and developmental genes.</title>
        <authorList>
            <consortium name="DOE Joint Genome Institute"/>
            <person name="Steindorff A.S."/>
            <person name="Carver A."/>
            <person name="Calhoun S."/>
            <person name="Stillman K."/>
            <person name="Liu H."/>
            <person name="Lipzen A."/>
            <person name="Pangilinan J."/>
            <person name="Labutti K."/>
            <person name="Bruns T.D."/>
            <person name="Grigoriev I.V."/>
        </authorList>
    </citation>
    <scope>NUCLEOTIDE SEQUENCE [LARGE SCALE GENOMIC DNA]</scope>
    <source>
        <strain evidence="2 3">CBS 144469</strain>
    </source>
</reference>
<dbReference type="AlphaFoldDB" id="A0A8H6HD66"/>
<keyword evidence="3" id="KW-1185">Reference proteome</keyword>
<evidence type="ECO:0000313" key="2">
    <source>
        <dbReference type="EMBL" id="KAF6744101.1"/>
    </source>
</evidence>
<evidence type="ECO:0000256" key="1">
    <source>
        <dbReference type="SAM" id="MobiDB-lite"/>
    </source>
</evidence>
<protein>
    <submittedName>
        <fullName evidence="2">Uncharacterized protein</fullName>
    </submittedName>
</protein>
<organism evidence="2 3">
    <name type="scientific">Ephemerocybe angulata</name>
    <dbReference type="NCBI Taxonomy" id="980116"/>
    <lineage>
        <taxon>Eukaryota</taxon>
        <taxon>Fungi</taxon>
        <taxon>Dikarya</taxon>
        <taxon>Basidiomycota</taxon>
        <taxon>Agaricomycotina</taxon>
        <taxon>Agaricomycetes</taxon>
        <taxon>Agaricomycetidae</taxon>
        <taxon>Agaricales</taxon>
        <taxon>Agaricineae</taxon>
        <taxon>Psathyrellaceae</taxon>
        <taxon>Ephemerocybe</taxon>
    </lineage>
</organism>
<dbReference type="Proteomes" id="UP000521943">
    <property type="component" value="Unassembled WGS sequence"/>
</dbReference>